<dbReference type="RefSeq" id="WP_149472321.1">
    <property type="nucleotide sequence ID" value="NZ_QOKW01000045.1"/>
</dbReference>
<evidence type="ECO:0000313" key="2">
    <source>
        <dbReference type="Proteomes" id="UP000480854"/>
    </source>
</evidence>
<name>A0A9W7KPF3_9PROT</name>
<dbReference type="OrthoDB" id="9842686at2"/>
<evidence type="ECO:0000313" key="1">
    <source>
        <dbReference type="EMBL" id="KAA0675972.1"/>
    </source>
</evidence>
<sequence>MMTVVYSADELITRIEADAVIAVLQPDAAFLTNRLGRQLRDAVWAWSHGDRSPAARQRIEDQVLAAGALGYTVGIGCTDIFTAVPDLDVAVEQGLALMPGFDRPLLRLALQPKASAQRRR</sequence>
<organism evidence="1 2">
    <name type="scientific">Roseomonas genomospecies 6</name>
    <dbReference type="NCBI Taxonomy" id="214106"/>
    <lineage>
        <taxon>Bacteria</taxon>
        <taxon>Pseudomonadati</taxon>
        <taxon>Pseudomonadota</taxon>
        <taxon>Alphaproteobacteria</taxon>
        <taxon>Acetobacterales</taxon>
        <taxon>Roseomonadaceae</taxon>
        <taxon>Roseomonas</taxon>
    </lineage>
</organism>
<proteinExistence type="predicted"/>
<protein>
    <submittedName>
        <fullName evidence="1">Uncharacterized protein</fullName>
    </submittedName>
</protein>
<dbReference type="AlphaFoldDB" id="A0A9W7KPF3"/>
<keyword evidence="2" id="KW-1185">Reference proteome</keyword>
<dbReference type="EMBL" id="QOKW01000045">
    <property type="protein sequence ID" value="KAA0675972.1"/>
    <property type="molecule type" value="Genomic_DNA"/>
</dbReference>
<reference evidence="1 2" key="1">
    <citation type="submission" date="2018-07" db="EMBL/GenBank/DDBJ databases">
        <title>Genome sequence of Azospirillum sp. ATCC 49961.</title>
        <authorList>
            <person name="Sant'Anna F.H."/>
            <person name="Baldani J.I."/>
            <person name="Zilli J.E."/>
            <person name="Reis V.M."/>
            <person name="Hartmann A."/>
            <person name="Cruz L."/>
            <person name="de Souza E.M."/>
            <person name="de Oliveira Pedrosa F."/>
            <person name="Passaglia L.M.P."/>
        </authorList>
    </citation>
    <scope>NUCLEOTIDE SEQUENCE [LARGE SCALE GENOMIC DNA]</scope>
    <source>
        <strain evidence="1 2">ATCC 49961</strain>
    </source>
</reference>
<accession>A0A9W7KPF3</accession>
<comment type="caution">
    <text evidence="1">The sequence shown here is derived from an EMBL/GenBank/DDBJ whole genome shotgun (WGS) entry which is preliminary data.</text>
</comment>
<gene>
    <name evidence="1" type="ORF">DS843_29045</name>
</gene>
<dbReference type="Proteomes" id="UP000480854">
    <property type="component" value="Unassembled WGS sequence"/>
</dbReference>